<keyword evidence="8" id="KW-0067">ATP-binding</keyword>
<gene>
    <name evidence="11" type="ORF">BXY80_1506</name>
</gene>
<evidence type="ECO:0000256" key="5">
    <source>
        <dbReference type="ARBA" id="ARBA00022694"/>
    </source>
</evidence>
<dbReference type="GO" id="GO:0046872">
    <property type="term" value="F:metal ion binding"/>
    <property type="evidence" value="ECO:0007669"/>
    <property type="project" value="UniProtKB-KW"/>
</dbReference>
<dbReference type="GO" id="GO:0005737">
    <property type="term" value="C:cytoplasm"/>
    <property type="evidence" value="ECO:0007669"/>
    <property type="project" value="UniProtKB-SubCell"/>
</dbReference>
<evidence type="ECO:0000256" key="2">
    <source>
        <dbReference type="ARBA" id="ARBA00007599"/>
    </source>
</evidence>
<evidence type="ECO:0000313" key="12">
    <source>
        <dbReference type="Proteomes" id="UP000284892"/>
    </source>
</evidence>
<dbReference type="GO" id="GO:0002949">
    <property type="term" value="P:tRNA threonylcarbamoyladenosine modification"/>
    <property type="evidence" value="ECO:0007669"/>
    <property type="project" value="InterPro"/>
</dbReference>
<dbReference type="RefSeq" id="WP_120200845.1">
    <property type="nucleotide sequence ID" value="NZ_RAQJ01000002.1"/>
</dbReference>
<evidence type="ECO:0000256" key="3">
    <source>
        <dbReference type="ARBA" id="ARBA00019010"/>
    </source>
</evidence>
<dbReference type="OrthoDB" id="9815896at2"/>
<dbReference type="AlphaFoldDB" id="A0A420DMD2"/>
<evidence type="ECO:0000256" key="1">
    <source>
        <dbReference type="ARBA" id="ARBA00004496"/>
    </source>
</evidence>
<dbReference type="EMBL" id="RAQJ01000002">
    <property type="protein sequence ID" value="RKE95319.1"/>
    <property type="molecule type" value="Genomic_DNA"/>
</dbReference>
<keyword evidence="7" id="KW-0547">Nucleotide-binding</keyword>
<comment type="similarity">
    <text evidence="2">Belongs to the TsaE family.</text>
</comment>
<dbReference type="Pfam" id="PF02367">
    <property type="entry name" value="TsaE"/>
    <property type="match status" value="1"/>
</dbReference>
<sequence length="141" mass="15992">MEINYNIKDIDAVASRILETLTSKIILLDGDMGAGKTTLIKALVVALGSNDIVSSPTFSIVNEYKLENDSIYHFDLYRIEDETEALNFGFEDYLYSNNWLLIEWPEKIQNLLDDNVNVITITANKDTSRSLKLSQKLVLTQ</sequence>
<evidence type="ECO:0000256" key="7">
    <source>
        <dbReference type="ARBA" id="ARBA00022741"/>
    </source>
</evidence>
<dbReference type="NCBIfam" id="TIGR00150">
    <property type="entry name" value="T6A_YjeE"/>
    <property type="match status" value="1"/>
</dbReference>
<proteinExistence type="inferred from homology"/>
<dbReference type="InterPro" id="IPR027417">
    <property type="entry name" value="P-loop_NTPase"/>
</dbReference>
<keyword evidence="6" id="KW-0479">Metal-binding</keyword>
<keyword evidence="5" id="KW-0819">tRNA processing</keyword>
<comment type="caution">
    <text evidence="11">The sequence shown here is derived from an EMBL/GenBank/DDBJ whole genome shotgun (WGS) entry which is preliminary data.</text>
</comment>
<comment type="subcellular location">
    <subcellularLocation>
        <location evidence="1">Cytoplasm</location>
    </subcellularLocation>
</comment>
<keyword evidence="9" id="KW-0460">Magnesium</keyword>
<dbReference type="CDD" id="cd02019">
    <property type="entry name" value="NK"/>
    <property type="match status" value="1"/>
</dbReference>
<evidence type="ECO:0000256" key="8">
    <source>
        <dbReference type="ARBA" id="ARBA00022840"/>
    </source>
</evidence>
<evidence type="ECO:0000313" key="11">
    <source>
        <dbReference type="EMBL" id="RKE95319.1"/>
    </source>
</evidence>
<protein>
    <recommendedName>
        <fullName evidence="3">tRNA threonylcarbamoyladenosine biosynthesis protein TsaE</fullName>
    </recommendedName>
    <alternativeName>
        <fullName evidence="10">t(6)A37 threonylcarbamoyladenosine biosynthesis protein TsaE</fullName>
    </alternativeName>
</protein>
<evidence type="ECO:0000256" key="10">
    <source>
        <dbReference type="ARBA" id="ARBA00032441"/>
    </source>
</evidence>
<evidence type="ECO:0000256" key="6">
    <source>
        <dbReference type="ARBA" id="ARBA00022723"/>
    </source>
</evidence>
<dbReference type="GO" id="GO:0005524">
    <property type="term" value="F:ATP binding"/>
    <property type="evidence" value="ECO:0007669"/>
    <property type="project" value="UniProtKB-KW"/>
</dbReference>
<evidence type="ECO:0000256" key="9">
    <source>
        <dbReference type="ARBA" id="ARBA00022842"/>
    </source>
</evidence>
<dbReference type="SUPFAM" id="SSF52540">
    <property type="entry name" value="P-loop containing nucleoside triphosphate hydrolases"/>
    <property type="match status" value="1"/>
</dbReference>
<reference evidence="11 12" key="1">
    <citation type="submission" date="2018-09" db="EMBL/GenBank/DDBJ databases">
        <title>Genomic Encyclopedia of Archaeal and Bacterial Type Strains, Phase II (KMG-II): from individual species to whole genera.</title>
        <authorList>
            <person name="Goeker M."/>
        </authorList>
    </citation>
    <scope>NUCLEOTIDE SEQUENCE [LARGE SCALE GENOMIC DNA]</scope>
    <source>
        <strain evidence="11 12">DSM 26283</strain>
    </source>
</reference>
<dbReference type="PANTHER" id="PTHR33540:SF2">
    <property type="entry name" value="TRNA THREONYLCARBAMOYLADENOSINE BIOSYNTHESIS PROTEIN TSAE"/>
    <property type="match status" value="1"/>
</dbReference>
<keyword evidence="12" id="KW-1185">Reference proteome</keyword>
<organism evidence="11 12">
    <name type="scientific">Ichthyenterobacterium magnum</name>
    <dbReference type="NCBI Taxonomy" id="1230530"/>
    <lineage>
        <taxon>Bacteria</taxon>
        <taxon>Pseudomonadati</taxon>
        <taxon>Bacteroidota</taxon>
        <taxon>Flavobacteriia</taxon>
        <taxon>Flavobacteriales</taxon>
        <taxon>Flavobacteriaceae</taxon>
        <taxon>Ichthyenterobacterium</taxon>
    </lineage>
</organism>
<keyword evidence="4" id="KW-0963">Cytoplasm</keyword>
<dbReference type="Proteomes" id="UP000284892">
    <property type="component" value="Unassembled WGS sequence"/>
</dbReference>
<dbReference type="InterPro" id="IPR003442">
    <property type="entry name" value="T6A_TsaE"/>
</dbReference>
<evidence type="ECO:0000256" key="4">
    <source>
        <dbReference type="ARBA" id="ARBA00022490"/>
    </source>
</evidence>
<accession>A0A420DMD2</accession>
<name>A0A420DMD2_9FLAO</name>
<dbReference type="PANTHER" id="PTHR33540">
    <property type="entry name" value="TRNA THREONYLCARBAMOYLADENOSINE BIOSYNTHESIS PROTEIN TSAE"/>
    <property type="match status" value="1"/>
</dbReference>
<dbReference type="Gene3D" id="3.40.50.300">
    <property type="entry name" value="P-loop containing nucleotide triphosphate hydrolases"/>
    <property type="match status" value="1"/>
</dbReference>